<keyword evidence="9" id="KW-0548">Nucleotidyltransferase</keyword>
<evidence type="ECO:0000259" key="8">
    <source>
        <dbReference type="SMART" id="SM00986"/>
    </source>
</evidence>
<evidence type="ECO:0000256" key="6">
    <source>
        <dbReference type="ARBA" id="ARBA00023014"/>
    </source>
</evidence>
<keyword evidence="6" id="KW-0411">Iron-sulfur</keyword>
<keyword evidence="1" id="KW-0004">4Fe-4S</keyword>
<dbReference type="GO" id="GO:0006281">
    <property type="term" value="P:DNA repair"/>
    <property type="evidence" value="ECO:0007669"/>
    <property type="project" value="UniProtKB-KW"/>
</dbReference>
<reference evidence="9" key="1">
    <citation type="submission" date="2021-01" db="EMBL/GenBank/DDBJ databases">
        <title>Genomic Encyclopedia of Type Strains, Phase IV (KMG-IV): sequencing the most valuable type-strain genomes for metagenomic binning, comparative biology and taxonomic classification.</title>
        <authorList>
            <person name="Goeker M."/>
        </authorList>
    </citation>
    <scope>NUCLEOTIDE SEQUENCE</scope>
    <source>
        <strain evidence="9">DSM 25523</strain>
    </source>
</reference>
<organism evidence="9 10">
    <name type="scientific">Brevibacillus fulvus</name>
    <dbReference type="NCBI Taxonomy" id="1125967"/>
    <lineage>
        <taxon>Bacteria</taxon>
        <taxon>Bacillati</taxon>
        <taxon>Bacillota</taxon>
        <taxon>Bacilli</taxon>
        <taxon>Bacillales</taxon>
        <taxon>Paenibacillaceae</taxon>
        <taxon>Brevibacillus</taxon>
    </lineage>
</organism>
<keyword evidence="2" id="KW-0479">Metal-binding</keyword>
<dbReference type="GO" id="GO:0051539">
    <property type="term" value="F:4 iron, 4 sulfur cluster binding"/>
    <property type="evidence" value="ECO:0007669"/>
    <property type="project" value="UniProtKB-KW"/>
</dbReference>
<dbReference type="InterPro" id="IPR005122">
    <property type="entry name" value="Uracil-DNA_glycosylase-like"/>
</dbReference>
<protein>
    <submittedName>
        <fullName evidence="9">DNA polymerase</fullName>
        <ecNumber evidence="9">2.7.7.7</ecNumber>
    </submittedName>
</protein>
<comment type="caution">
    <text evidence="9">The sequence shown here is derived from an EMBL/GenBank/DDBJ whole genome shotgun (WGS) entry which is preliminary data.</text>
</comment>
<keyword evidence="5" id="KW-0408">Iron</keyword>
<dbReference type="SUPFAM" id="SSF52141">
    <property type="entry name" value="Uracil-DNA glycosylase-like"/>
    <property type="match status" value="1"/>
</dbReference>
<dbReference type="GO" id="GO:0046872">
    <property type="term" value="F:metal ion binding"/>
    <property type="evidence" value="ECO:0007669"/>
    <property type="project" value="UniProtKB-KW"/>
</dbReference>
<dbReference type="InterPro" id="IPR036895">
    <property type="entry name" value="Uracil-DNA_glycosylase-like_sf"/>
</dbReference>
<dbReference type="EMBL" id="JAFBEB010000009">
    <property type="protein sequence ID" value="MBM7591133.1"/>
    <property type="molecule type" value="Genomic_DNA"/>
</dbReference>
<dbReference type="RefSeq" id="WP_420829087.1">
    <property type="nucleotide sequence ID" value="NZ_BAABIN010000014.1"/>
</dbReference>
<dbReference type="SMART" id="SM00987">
    <property type="entry name" value="UreE_C"/>
    <property type="match status" value="1"/>
</dbReference>
<dbReference type="GO" id="GO:0003887">
    <property type="term" value="F:DNA-directed DNA polymerase activity"/>
    <property type="evidence" value="ECO:0007669"/>
    <property type="project" value="UniProtKB-EC"/>
</dbReference>
<name>A0A938Y0V8_9BACL</name>
<dbReference type="GO" id="GO:0097506">
    <property type="term" value="F:deaminated base DNA N-glycosylase activity"/>
    <property type="evidence" value="ECO:0007669"/>
    <property type="project" value="UniProtKB-ARBA"/>
</dbReference>
<keyword evidence="3" id="KW-0227">DNA damage</keyword>
<evidence type="ECO:0000313" key="9">
    <source>
        <dbReference type="EMBL" id="MBM7591133.1"/>
    </source>
</evidence>
<feature type="domain" description="Uracil-DNA glycosylase-like" evidence="8">
    <location>
        <begin position="37"/>
        <end position="190"/>
    </location>
</feature>
<evidence type="ECO:0000256" key="4">
    <source>
        <dbReference type="ARBA" id="ARBA00022801"/>
    </source>
</evidence>
<dbReference type="Gene3D" id="3.40.470.10">
    <property type="entry name" value="Uracil-DNA glycosylase-like domain"/>
    <property type="match status" value="1"/>
</dbReference>
<evidence type="ECO:0000256" key="3">
    <source>
        <dbReference type="ARBA" id="ARBA00022763"/>
    </source>
</evidence>
<gene>
    <name evidence="9" type="ORF">JOD01_002759</name>
</gene>
<dbReference type="PANTHER" id="PTHR33693">
    <property type="entry name" value="TYPE-5 URACIL-DNA GLYCOSYLASE"/>
    <property type="match status" value="1"/>
</dbReference>
<dbReference type="PANTHER" id="PTHR33693:SF1">
    <property type="entry name" value="TYPE-4 URACIL-DNA GLYCOSYLASE"/>
    <property type="match status" value="1"/>
</dbReference>
<dbReference type="AlphaFoldDB" id="A0A938Y0V8"/>
<sequence length="195" mass="22000">MSMEGKCPTIWLEEQPPAGLENCTDCGLYQHGSRMVWGEGNPQAPIMIVLDNPGAREDREGQPLLCGTRETMQKALYAAGLDQQDLYVTYILKRRPTKAYDKTATRAICMQHLLAQLDSKAPQMVVCLGNVAVQSFFGEPEAEVKTLRQAWHSPRGVKTAVSYHPLAVRRRPNLWSYFLKDWEFVAAAYKEQALQ</sequence>
<evidence type="ECO:0000256" key="2">
    <source>
        <dbReference type="ARBA" id="ARBA00022723"/>
    </source>
</evidence>
<accession>A0A938Y0V8</accession>
<dbReference type="Pfam" id="PF03167">
    <property type="entry name" value="UDG"/>
    <property type="match status" value="1"/>
</dbReference>
<keyword evidence="9" id="KW-0808">Transferase</keyword>
<dbReference type="SMART" id="SM00986">
    <property type="entry name" value="UDG"/>
    <property type="match status" value="1"/>
</dbReference>
<evidence type="ECO:0000313" key="10">
    <source>
        <dbReference type="Proteomes" id="UP000717624"/>
    </source>
</evidence>
<evidence type="ECO:0000256" key="5">
    <source>
        <dbReference type="ARBA" id="ARBA00023004"/>
    </source>
</evidence>
<keyword evidence="4" id="KW-0378">Hydrolase</keyword>
<dbReference type="InterPro" id="IPR051536">
    <property type="entry name" value="UDG_Type-4/5"/>
</dbReference>
<evidence type="ECO:0000256" key="1">
    <source>
        <dbReference type="ARBA" id="ARBA00022485"/>
    </source>
</evidence>
<dbReference type="EC" id="2.7.7.7" evidence="9"/>
<dbReference type="CDD" id="cd10030">
    <property type="entry name" value="UDG-F4_TTUDGA_SPO1dp_like"/>
    <property type="match status" value="1"/>
</dbReference>
<evidence type="ECO:0000256" key="7">
    <source>
        <dbReference type="ARBA" id="ARBA00023204"/>
    </source>
</evidence>
<dbReference type="Proteomes" id="UP000717624">
    <property type="component" value="Unassembled WGS sequence"/>
</dbReference>
<keyword evidence="7" id="KW-0234">DNA repair</keyword>
<keyword evidence="10" id="KW-1185">Reference proteome</keyword>
<proteinExistence type="predicted"/>